<organism evidence="2 4">
    <name type="scientific">Tetradesmus obliquus</name>
    <name type="common">Green alga</name>
    <name type="synonym">Acutodesmus obliquus</name>
    <dbReference type="NCBI Taxonomy" id="3088"/>
    <lineage>
        <taxon>Eukaryota</taxon>
        <taxon>Viridiplantae</taxon>
        <taxon>Chlorophyta</taxon>
        <taxon>core chlorophytes</taxon>
        <taxon>Chlorophyceae</taxon>
        <taxon>CS clade</taxon>
        <taxon>Sphaeropleales</taxon>
        <taxon>Scenedesmaceae</taxon>
        <taxon>Tetradesmus</taxon>
    </lineage>
</organism>
<dbReference type="PROSITE" id="PS50152">
    <property type="entry name" value="25A_SYNTH_3"/>
    <property type="match status" value="1"/>
</dbReference>
<name>A0A383W270_TETOB</name>
<dbReference type="InterPro" id="IPR043519">
    <property type="entry name" value="NT_sf"/>
</dbReference>
<dbReference type="Gene3D" id="3.30.460.10">
    <property type="entry name" value="Beta Polymerase, domain 2"/>
    <property type="match status" value="1"/>
</dbReference>
<accession>A0A383W270</accession>
<dbReference type="Proteomes" id="UP000256970">
    <property type="component" value="Unassembled WGS sequence"/>
</dbReference>
<evidence type="ECO:0000313" key="3">
    <source>
        <dbReference type="EMBL" id="SZX76139.1"/>
    </source>
</evidence>
<dbReference type="AlphaFoldDB" id="A0A383W270"/>
<keyword evidence="4" id="KW-1185">Reference proteome</keyword>
<protein>
    <submittedName>
        <fullName evidence="2">Uncharacterized protein</fullName>
    </submittedName>
</protein>
<evidence type="ECO:0000313" key="2">
    <source>
        <dbReference type="EMBL" id="SZX71765.1"/>
    </source>
</evidence>
<dbReference type="EMBL" id="FNXT01001075">
    <property type="protein sequence ID" value="SZX71765.1"/>
    <property type="molecule type" value="Genomic_DNA"/>
</dbReference>
<evidence type="ECO:0000256" key="1">
    <source>
        <dbReference type="SAM" id="MobiDB-lite"/>
    </source>
</evidence>
<reference evidence="2 4" key="1">
    <citation type="submission" date="2016-10" db="EMBL/GenBank/DDBJ databases">
        <authorList>
            <person name="Cai Z."/>
        </authorList>
    </citation>
    <scope>NUCLEOTIDE SEQUENCE [LARGE SCALE GENOMIC DNA]</scope>
</reference>
<feature type="region of interest" description="Disordered" evidence="1">
    <location>
        <begin position="291"/>
        <end position="311"/>
    </location>
</feature>
<proteinExistence type="predicted"/>
<gene>
    <name evidence="2" type="ORF">BQ4739_LOCUS11882</name>
    <name evidence="3" type="ORF">BQ4739_LOCUS16501</name>
</gene>
<dbReference type="SUPFAM" id="SSF81301">
    <property type="entry name" value="Nucleotidyltransferase"/>
    <property type="match status" value="1"/>
</dbReference>
<dbReference type="EMBL" id="FNXT01001249">
    <property type="protein sequence ID" value="SZX76139.1"/>
    <property type="molecule type" value="Genomic_DNA"/>
</dbReference>
<feature type="compositionally biased region" description="Low complexity" evidence="1">
    <location>
        <begin position="294"/>
        <end position="304"/>
    </location>
</feature>
<sequence length="565" mass="59545">MSGDSRSITAAAAAAARLAPAGLTSSSSATVSGAILGLLSRLQPEASMGLGEREMLPFLQDLEDQGLLPSLEVQLLSQTEASPADDHVTLQTQPKRFRQLLEAAILKSVLLTEPETKAKGTAINAVVQLLLTSTSGSSSALQLRGKPVSIDRIEVAGSVGKSVAVQGQWDVDLVAFVNLPETSDTIRSIDLFNPEVTHSSGWIKDLQQQLCCLLQQQLQTGSSSSSSSNSSLQVIEPPCIGRAAVTFTAAVLFDECEHQLSFDVLLAPNFATGAGAAAAAAAVAKLQAGGGSSSSGTSSSSSNSMAPHPPADVQRRAVLAPVLAVADIVAKAMLIATGPDWDFSEAEAACLNKHRVTQGELNVIEVDDAGSCDGLIPERIRADPRGFMVITAGQREALRRLKPSFMRNVWLSEAATQFVKQASVAAAADGLSGRVVTSTIRLVKAWGWTQAAAADAKIGRGRFSPAVRFGGLAGERFYSWQQASALQQFGMWDSSNSSSCSGQPLVVHPVDPTCSVFDQTDAPFELWAEFGRAYELLQQQLMSCSWGEIVRISERGCGLGLFSRA</sequence>
<evidence type="ECO:0000313" key="4">
    <source>
        <dbReference type="Proteomes" id="UP000256970"/>
    </source>
</evidence>